<dbReference type="Proteomes" id="UP000564496">
    <property type="component" value="Unassembled WGS sequence"/>
</dbReference>
<dbReference type="InterPro" id="IPR011047">
    <property type="entry name" value="Quinoprotein_ADH-like_sf"/>
</dbReference>
<protein>
    <recommendedName>
        <fullName evidence="2">Pyrrolo-quinoline quinone repeat domain-containing protein</fullName>
    </recommendedName>
</protein>
<gene>
    <name evidence="3" type="ORF">BJ988_001484</name>
</gene>
<dbReference type="InterPro" id="IPR002372">
    <property type="entry name" value="PQQ_rpt_dom"/>
</dbReference>
<feature type="domain" description="Pyrrolo-quinoline quinone repeat" evidence="2">
    <location>
        <begin position="94"/>
        <end position="257"/>
    </location>
</feature>
<dbReference type="PROSITE" id="PS51257">
    <property type="entry name" value="PROKAR_LIPOPROTEIN"/>
    <property type="match status" value="1"/>
</dbReference>
<evidence type="ECO:0000259" key="2">
    <source>
        <dbReference type="Pfam" id="PF13360"/>
    </source>
</evidence>
<keyword evidence="1" id="KW-0732">Signal</keyword>
<proteinExistence type="predicted"/>
<evidence type="ECO:0000313" key="4">
    <source>
        <dbReference type="Proteomes" id="UP000564496"/>
    </source>
</evidence>
<sequence length="461" mass="49959">MRGLAFRISGTLAALALTISACGSPGSGASSDGGSSASKPAAPREYPEYEEVADLAAMKVVKQQYVFGDTLYLDDSLLLIQARTHPEVNYLSVVTGIDPATGKVKWEIDEEDLRSSNVSGVFMNRGRLLVSDGMAFVPLGSSVGTESYFGFVALDSETGEAKWSVRHPVWNPNGTGPGGRTAQTNVDILGAVGGMVVYSAHSYWSDGDLSSLNDPNVRIKPNILHRAETVAVDAKTGKVRWKKNAFLGRYATRSHVVGTIPAKQEARRNEPLAAVEAETGDDAWKTTWKSNVADLSKDWLLVRQSESPDVGPHDGVYEAATGRRVAKLDADNPPFLAGGWVNEIPEAKSHGVAWIATEQDKDGPQTLYVAKDGEPKPRKVAFHPNERLEIDHPMVTKDDYAMVQTSRIDPIGQQFADLENGELGFPVDATEDDREPIAYSDNYLITGGDQVEGTILYRRVP</sequence>
<reference evidence="3 4" key="1">
    <citation type="submission" date="2020-07" db="EMBL/GenBank/DDBJ databases">
        <title>Sequencing the genomes of 1000 actinobacteria strains.</title>
        <authorList>
            <person name="Klenk H.-P."/>
        </authorList>
    </citation>
    <scope>NUCLEOTIDE SEQUENCE [LARGE SCALE GENOMIC DNA]</scope>
    <source>
        <strain evidence="3 4">DSM 26487</strain>
    </source>
</reference>
<organism evidence="3 4">
    <name type="scientific">Nocardioides panzhihuensis</name>
    <dbReference type="NCBI Taxonomy" id="860243"/>
    <lineage>
        <taxon>Bacteria</taxon>
        <taxon>Bacillati</taxon>
        <taxon>Actinomycetota</taxon>
        <taxon>Actinomycetes</taxon>
        <taxon>Propionibacteriales</taxon>
        <taxon>Nocardioidaceae</taxon>
        <taxon>Nocardioides</taxon>
    </lineage>
</organism>
<evidence type="ECO:0000256" key="1">
    <source>
        <dbReference type="SAM" id="SignalP"/>
    </source>
</evidence>
<feature type="signal peptide" evidence="1">
    <location>
        <begin position="1"/>
        <end position="23"/>
    </location>
</feature>
<accession>A0A7Z0IRF9</accession>
<evidence type="ECO:0000313" key="3">
    <source>
        <dbReference type="EMBL" id="NYI76836.1"/>
    </source>
</evidence>
<dbReference type="EMBL" id="JACBZR010000001">
    <property type="protein sequence ID" value="NYI76836.1"/>
    <property type="molecule type" value="Genomic_DNA"/>
</dbReference>
<name>A0A7Z0IRF9_9ACTN</name>
<feature type="chain" id="PRO_5038800215" description="Pyrrolo-quinoline quinone repeat domain-containing protein" evidence="1">
    <location>
        <begin position="24"/>
        <end position="461"/>
    </location>
</feature>
<dbReference type="InterPro" id="IPR015943">
    <property type="entry name" value="WD40/YVTN_repeat-like_dom_sf"/>
</dbReference>
<comment type="caution">
    <text evidence="3">The sequence shown here is derived from an EMBL/GenBank/DDBJ whole genome shotgun (WGS) entry which is preliminary data.</text>
</comment>
<dbReference type="AlphaFoldDB" id="A0A7Z0IRF9"/>
<dbReference type="SUPFAM" id="SSF50998">
    <property type="entry name" value="Quinoprotein alcohol dehydrogenase-like"/>
    <property type="match status" value="1"/>
</dbReference>
<dbReference type="RefSeq" id="WP_218860653.1">
    <property type="nucleotide sequence ID" value="NZ_JACBZR010000001.1"/>
</dbReference>
<dbReference type="Gene3D" id="2.130.10.10">
    <property type="entry name" value="YVTN repeat-like/Quinoprotein amine dehydrogenase"/>
    <property type="match status" value="1"/>
</dbReference>
<dbReference type="Pfam" id="PF13360">
    <property type="entry name" value="PQQ_2"/>
    <property type="match status" value="1"/>
</dbReference>
<keyword evidence="4" id="KW-1185">Reference proteome</keyword>